<dbReference type="InterPro" id="IPR007704">
    <property type="entry name" value="PIG-M"/>
</dbReference>
<dbReference type="OrthoDB" id="1741594at2759"/>
<dbReference type="EMBL" id="BPQB01000018">
    <property type="protein sequence ID" value="GJE90778.1"/>
    <property type="molecule type" value="Genomic_DNA"/>
</dbReference>
<keyword evidence="8 13" id="KW-0812">Transmembrane</keyword>
<evidence type="ECO:0000256" key="8">
    <source>
        <dbReference type="ARBA" id="ARBA00022692"/>
    </source>
</evidence>
<evidence type="ECO:0000256" key="7">
    <source>
        <dbReference type="ARBA" id="ARBA00022679"/>
    </source>
</evidence>
<comment type="caution">
    <text evidence="15">The sequence shown here is derived from an EMBL/GenBank/DDBJ whole genome shotgun (WGS) entry which is preliminary data.</text>
</comment>
<protein>
    <recommendedName>
        <fullName evidence="4 13">GPI mannosyltransferase 1</fullName>
        <ecNumber evidence="13">2.4.1.-</ecNumber>
    </recommendedName>
    <alternativeName>
        <fullName evidence="13">GPI mannosyltransferase I</fullName>
    </alternativeName>
</protein>
<comment type="caution">
    <text evidence="13">Lacks conserved residue(s) required for the propagation of feature annotation.</text>
</comment>
<sequence length="466" mass="52045">MPLNLSQYLHLRSVPSFRTILAVSVLLRVGLILYSEWHDAHSVVKYTDIDYRVFSDAARFVLHPTEGNVAQGPLGKRLGLGDPYTRATYRYTPLLALLLTPNEWLHPSFGKYLFAACDILAGVLMHTLLTSAILPHADAHSASPARDTDKHYARPSTPPSASPAASPTRREQLAMLLAATHLLNPLVFTISTRGSSESVLALFVLLTLHAAVRARWAAAAALLGLATHWKIYPFVYGVACLGVIGGERGVAQGWRGLVGQLVNWRTVWFAVVSAGTFVLLGAGMYAIWGYPFLYESYLYHVHRLDHRHNFSPYFYAIYLAYPTHYVPSSEPSVWQRVLASPLASFGPQMALALGAGVLFGRRRRDLVFAWFVQTFVFVIFNKVCTSQYFLWYTLFLPLLIPQLSMTPRRALQLAGVWVGTQALWLSEAYKLEFLGQPVFFGLWVRGLIYLAGHAWVLAGIMESYEP</sequence>
<feature type="region of interest" description="Disordered" evidence="14">
    <location>
        <begin position="140"/>
        <end position="167"/>
    </location>
</feature>
<evidence type="ECO:0000256" key="11">
    <source>
        <dbReference type="ARBA" id="ARBA00023136"/>
    </source>
</evidence>
<feature type="transmembrane region" description="Helical" evidence="13">
    <location>
        <begin position="229"/>
        <end position="246"/>
    </location>
</feature>
<evidence type="ECO:0000256" key="13">
    <source>
        <dbReference type="RuleBase" id="RU365064"/>
    </source>
</evidence>
<dbReference type="GO" id="GO:0051751">
    <property type="term" value="F:alpha-1,4-mannosyltransferase activity"/>
    <property type="evidence" value="ECO:0007669"/>
    <property type="project" value="InterPro"/>
</dbReference>
<evidence type="ECO:0000313" key="16">
    <source>
        <dbReference type="Proteomes" id="UP000703269"/>
    </source>
</evidence>
<dbReference type="PANTHER" id="PTHR12886">
    <property type="entry name" value="PIG-M MANNOSYLTRANSFERASE"/>
    <property type="match status" value="1"/>
</dbReference>
<keyword evidence="9 13" id="KW-0256">Endoplasmic reticulum</keyword>
<organism evidence="15 16">
    <name type="scientific">Phanerochaete sordida</name>
    <dbReference type="NCBI Taxonomy" id="48140"/>
    <lineage>
        <taxon>Eukaryota</taxon>
        <taxon>Fungi</taxon>
        <taxon>Dikarya</taxon>
        <taxon>Basidiomycota</taxon>
        <taxon>Agaricomycotina</taxon>
        <taxon>Agaricomycetes</taxon>
        <taxon>Polyporales</taxon>
        <taxon>Phanerochaetaceae</taxon>
        <taxon>Phanerochaete</taxon>
    </lineage>
</organism>
<evidence type="ECO:0000256" key="12">
    <source>
        <dbReference type="ARBA" id="ARBA00025399"/>
    </source>
</evidence>
<dbReference type="Pfam" id="PF05007">
    <property type="entry name" value="Mannosyl_trans"/>
    <property type="match status" value="1"/>
</dbReference>
<dbReference type="GO" id="GO:1990529">
    <property type="term" value="C:glycosylphosphatidylinositol-mannosyltransferase I complex"/>
    <property type="evidence" value="ECO:0007669"/>
    <property type="project" value="TreeGrafter"/>
</dbReference>
<evidence type="ECO:0000256" key="14">
    <source>
        <dbReference type="SAM" id="MobiDB-lite"/>
    </source>
</evidence>
<keyword evidence="10 13" id="KW-1133">Transmembrane helix</keyword>
<dbReference type="GO" id="GO:0006506">
    <property type="term" value="P:GPI anchor biosynthetic process"/>
    <property type="evidence" value="ECO:0007669"/>
    <property type="project" value="UniProtKB-KW"/>
</dbReference>
<comment type="function">
    <text evidence="12 13">Mannosyltransferase involved in glycosylphosphatidylinositol-anchor biosynthesis. Transfers the first alpha-1,4-mannose to GlcN-acyl-PI during GPI precursor assembly. Required for cell wall integrity.</text>
</comment>
<reference evidence="15 16" key="1">
    <citation type="submission" date="2021-08" db="EMBL/GenBank/DDBJ databases">
        <title>Draft Genome Sequence of Phanerochaete sordida strain YK-624.</title>
        <authorList>
            <person name="Mori T."/>
            <person name="Dohra H."/>
            <person name="Suzuki T."/>
            <person name="Kawagishi H."/>
            <person name="Hirai H."/>
        </authorList>
    </citation>
    <scope>NUCLEOTIDE SEQUENCE [LARGE SCALE GENOMIC DNA]</scope>
    <source>
        <strain evidence="15 16">YK-624</strain>
    </source>
</reference>
<keyword evidence="7 13" id="KW-0808">Transferase</keyword>
<evidence type="ECO:0000256" key="2">
    <source>
        <dbReference type="ARBA" id="ARBA00004687"/>
    </source>
</evidence>
<proteinExistence type="inferred from homology"/>
<evidence type="ECO:0000256" key="3">
    <source>
        <dbReference type="ARBA" id="ARBA00011071"/>
    </source>
</evidence>
<evidence type="ECO:0000256" key="5">
    <source>
        <dbReference type="ARBA" id="ARBA00022502"/>
    </source>
</evidence>
<feature type="transmembrane region" description="Helical" evidence="13">
    <location>
        <begin position="438"/>
        <end position="461"/>
    </location>
</feature>
<name>A0A9P3LDV4_9APHY</name>
<gene>
    <name evidence="15" type="ORF">PsYK624_069220</name>
</gene>
<keyword evidence="5 13" id="KW-0337">GPI-anchor biosynthesis</keyword>
<comment type="subcellular location">
    <subcellularLocation>
        <location evidence="1 13">Endoplasmic reticulum membrane</location>
        <topology evidence="1 13">Multi-pass membrane protein</topology>
    </subcellularLocation>
</comment>
<keyword evidence="11 13" id="KW-0472">Membrane</keyword>
<evidence type="ECO:0000256" key="1">
    <source>
        <dbReference type="ARBA" id="ARBA00004477"/>
    </source>
</evidence>
<evidence type="ECO:0000313" key="15">
    <source>
        <dbReference type="EMBL" id="GJE90778.1"/>
    </source>
</evidence>
<feature type="transmembrane region" description="Helical" evidence="13">
    <location>
        <begin position="338"/>
        <end position="359"/>
    </location>
</feature>
<keyword evidence="6 13" id="KW-0328">Glycosyltransferase</keyword>
<comment type="similarity">
    <text evidence="3 13">Belongs to the PIGM family.</text>
</comment>
<dbReference type="GO" id="GO:0004376">
    <property type="term" value="F:GPI mannosyltransferase activity"/>
    <property type="evidence" value="ECO:0007669"/>
    <property type="project" value="InterPro"/>
</dbReference>
<feature type="transmembrane region" description="Helical" evidence="13">
    <location>
        <begin position="267"/>
        <end position="288"/>
    </location>
</feature>
<comment type="pathway">
    <text evidence="2 13">Glycolipid biosynthesis; glycosylphosphatidylinositol-anchor biosynthesis.</text>
</comment>
<evidence type="ECO:0000256" key="10">
    <source>
        <dbReference type="ARBA" id="ARBA00022989"/>
    </source>
</evidence>
<evidence type="ECO:0000256" key="4">
    <source>
        <dbReference type="ARBA" id="ARBA00013797"/>
    </source>
</evidence>
<feature type="transmembrane region" description="Helical" evidence="13">
    <location>
        <begin position="366"/>
        <end position="390"/>
    </location>
</feature>
<evidence type="ECO:0000256" key="9">
    <source>
        <dbReference type="ARBA" id="ARBA00022824"/>
    </source>
</evidence>
<keyword evidence="16" id="KW-1185">Reference proteome</keyword>
<dbReference type="Proteomes" id="UP000703269">
    <property type="component" value="Unassembled WGS sequence"/>
</dbReference>
<accession>A0A9P3LDV4</accession>
<dbReference type="PANTHER" id="PTHR12886:SF0">
    <property type="entry name" value="GPI MANNOSYLTRANSFERASE 1"/>
    <property type="match status" value="1"/>
</dbReference>
<dbReference type="AlphaFoldDB" id="A0A9P3LDV4"/>
<dbReference type="GO" id="GO:0005789">
    <property type="term" value="C:endoplasmic reticulum membrane"/>
    <property type="evidence" value="ECO:0007669"/>
    <property type="project" value="UniProtKB-SubCell"/>
</dbReference>
<evidence type="ECO:0000256" key="6">
    <source>
        <dbReference type="ARBA" id="ARBA00022676"/>
    </source>
</evidence>
<dbReference type="EC" id="2.4.1.-" evidence="13"/>